<dbReference type="EMBL" id="JTJU01000057">
    <property type="protein sequence ID" value="OBX08351.1"/>
    <property type="molecule type" value="Genomic_DNA"/>
</dbReference>
<name>A0AB36E0I0_9PAST</name>
<dbReference type="InterPro" id="IPR006498">
    <property type="entry name" value="Tail_tube"/>
</dbReference>
<proteinExistence type="predicted"/>
<accession>A0AB36E0I0</accession>
<dbReference type="Pfam" id="PF04985">
    <property type="entry name" value="Phage_tube"/>
    <property type="match status" value="1"/>
</dbReference>
<sequence length="171" mass="19047">MSTVINQVDNANVYINGNSLIGKAKTVKTPEFEVEFTEHDNLGLVGVIKLPSKVNALEGEITWDGFYPEVAAIASNSFKTAQLMVRANVRVFNAAGMAEEVPLVLTLNVMFSKVNLGEYKKEPTEYAMTYQTHSIKQVINGKEVLFYDAFSNQYRVAGQDILQKYRSNIGQ</sequence>
<dbReference type="Proteomes" id="UP000092527">
    <property type="component" value="Unassembled WGS sequence"/>
</dbReference>
<dbReference type="AlphaFoldDB" id="A0AB36E0I0"/>
<gene>
    <name evidence="1" type="ORF">QV09_09675</name>
</gene>
<evidence type="ECO:0000313" key="2">
    <source>
        <dbReference type="Proteomes" id="UP000092527"/>
    </source>
</evidence>
<protein>
    <submittedName>
        <fullName evidence="1">Tail protein</fullName>
    </submittedName>
</protein>
<dbReference type="RefSeq" id="WP_066114365.1">
    <property type="nucleotide sequence ID" value="NZ_JTJT01000105.1"/>
</dbReference>
<reference evidence="1 2" key="1">
    <citation type="submission" date="2014-11" db="EMBL/GenBank/DDBJ databases">
        <title>Pan-genome of Gallibacterium spp.</title>
        <authorList>
            <person name="Kudirkiene E."/>
            <person name="Bojesen A.M."/>
        </authorList>
    </citation>
    <scope>NUCLEOTIDE SEQUENCE [LARGE SCALE GENOMIC DNA]</scope>
    <source>
        <strain evidence="1 2">18469/18</strain>
    </source>
</reference>
<comment type="caution">
    <text evidence="1">The sequence shown here is derived from an EMBL/GenBank/DDBJ whole genome shotgun (WGS) entry which is preliminary data.</text>
</comment>
<evidence type="ECO:0000313" key="1">
    <source>
        <dbReference type="EMBL" id="OBX08351.1"/>
    </source>
</evidence>
<organism evidence="1 2">
    <name type="scientific">Gallibacterium salpingitidis</name>
    <dbReference type="NCBI Taxonomy" id="505341"/>
    <lineage>
        <taxon>Bacteria</taxon>
        <taxon>Pseudomonadati</taxon>
        <taxon>Pseudomonadota</taxon>
        <taxon>Gammaproteobacteria</taxon>
        <taxon>Pasteurellales</taxon>
        <taxon>Pasteurellaceae</taxon>
        <taxon>Gallibacterium</taxon>
    </lineage>
</organism>